<keyword evidence="4 5" id="KW-0802">TPR repeat</keyword>
<dbReference type="PROSITE" id="PS50293">
    <property type="entry name" value="TPR_REGION"/>
    <property type="match status" value="1"/>
</dbReference>
<feature type="compositionally biased region" description="Low complexity" evidence="6">
    <location>
        <begin position="212"/>
        <end position="226"/>
    </location>
</feature>
<evidence type="ECO:0000256" key="2">
    <source>
        <dbReference type="ARBA" id="ARBA00022490"/>
    </source>
</evidence>
<dbReference type="EMBL" id="JAEHOD010000018">
    <property type="protein sequence ID" value="KAG2448193.1"/>
    <property type="molecule type" value="Genomic_DNA"/>
</dbReference>
<feature type="repeat" description="TPR" evidence="5">
    <location>
        <begin position="71"/>
        <end position="104"/>
    </location>
</feature>
<evidence type="ECO:0000256" key="6">
    <source>
        <dbReference type="SAM" id="MobiDB-lite"/>
    </source>
</evidence>
<evidence type="ECO:0000256" key="5">
    <source>
        <dbReference type="PROSITE-ProRule" id="PRU00339"/>
    </source>
</evidence>
<comment type="caution">
    <text evidence="8">The sequence shown here is derived from an EMBL/GenBank/DDBJ whole genome shotgun (WGS) entry which is preliminary data.</text>
</comment>
<reference evidence="8" key="1">
    <citation type="journal article" date="2020" name="bioRxiv">
        <title>Comparative genomics of Chlamydomonas.</title>
        <authorList>
            <person name="Craig R.J."/>
            <person name="Hasan A.R."/>
            <person name="Ness R.W."/>
            <person name="Keightley P.D."/>
        </authorList>
    </citation>
    <scope>NUCLEOTIDE SEQUENCE</scope>
    <source>
        <strain evidence="8">CCAP 11/173</strain>
    </source>
</reference>
<gene>
    <name evidence="8" type="ORF">HYH02_006778</name>
</gene>
<evidence type="ECO:0000256" key="4">
    <source>
        <dbReference type="ARBA" id="ARBA00022803"/>
    </source>
</evidence>
<dbReference type="PANTHER" id="PTHR22904">
    <property type="entry name" value="TPR REPEAT CONTAINING PROTEIN"/>
    <property type="match status" value="1"/>
</dbReference>
<dbReference type="Pfam" id="PF13432">
    <property type="entry name" value="TPR_16"/>
    <property type="match status" value="1"/>
</dbReference>
<dbReference type="Proteomes" id="UP000613740">
    <property type="component" value="Unassembled WGS sequence"/>
</dbReference>
<dbReference type="Gene3D" id="1.25.40.10">
    <property type="entry name" value="Tetratricopeptide repeat domain"/>
    <property type="match status" value="3"/>
</dbReference>
<proteinExistence type="predicted"/>
<name>A0A836B5R1_9CHLO</name>
<dbReference type="FunFam" id="1.25.40.10:FF:000010">
    <property type="entry name" value="Stress-induced phosphoprotein 1"/>
    <property type="match status" value="1"/>
</dbReference>
<dbReference type="InterPro" id="IPR006636">
    <property type="entry name" value="STI1_HS-bd"/>
</dbReference>
<dbReference type="OrthoDB" id="2423701at2759"/>
<feature type="repeat" description="TPR" evidence="5">
    <location>
        <begin position="3"/>
        <end position="36"/>
    </location>
</feature>
<feature type="repeat" description="TPR" evidence="5">
    <location>
        <begin position="329"/>
        <end position="362"/>
    </location>
</feature>
<feature type="region of interest" description="Disordered" evidence="6">
    <location>
        <begin position="188"/>
        <end position="254"/>
    </location>
</feature>
<keyword evidence="9" id="KW-1185">Reference proteome</keyword>
<feature type="domain" description="STI1" evidence="7">
    <location>
        <begin position="140"/>
        <end position="179"/>
    </location>
</feature>
<keyword evidence="2" id="KW-0963">Cytoplasm</keyword>
<evidence type="ECO:0000256" key="3">
    <source>
        <dbReference type="ARBA" id="ARBA00022737"/>
    </source>
</evidence>
<evidence type="ECO:0000259" key="7">
    <source>
        <dbReference type="SMART" id="SM00727"/>
    </source>
</evidence>
<evidence type="ECO:0000313" key="9">
    <source>
        <dbReference type="Proteomes" id="UP000613740"/>
    </source>
</evidence>
<dbReference type="PROSITE" id="PS50005">
    <property type="entry name" value="TPR"/>
    <property type="match status" value="5"/>
</dbReference>
<dbReference type="GO" id="GO:0005737">
    <property type="term" value="C:cytoplasm"/>
    <property type="evidence" value="ECO:0007669"/>
    <property type="project" value="UniProtKB-SubCell"/>
</dbReference>
<evidence type="ECO:0000313" key="8">
    <source>
        <dbReference type="EMBL" id="KAG2448193.1"/>
    </source>
</evidence>
<accession>A0A836B5R1</accession>
<dbReference type="FunFam" id="1.10.260.100:FF:000004">
    <property type="entry name" value="Putative stress-induced-phosphoprotein 1"/>
    <property type="match status" value="1"/>
</dbReference>
<dbReference type="Pfam" id="PF00515">
    <property type="entry name" value="TPR_1"/>
    <property type="match status" value="2"/>
</dbReference>
<dbReference type="InterPro" id="IPR011990">
    <property type="entry name" value="TPR-like_helical_dom_sf"/>
</dbReference>
<feature type="repeat" description="TPR" evidence="5">
    <location>
        <begin position="462"/>
        <end position="495"/>
    </location>
</feature>
<dbReference type="InterPro" id="IPR019734">
    <property type="entry name" value="TPR_rpt"/>
</dbReference>
<dbReference type="FunFam" id="1.10.260.100:FF:000002">
    <property type="entry name" value="Stress-induced-phosphoprotein 1 (Hsp70/Hsp90-organizing)"/>
    <property type="match status" value="1"/>
</dbReference>
<feature type="domain" description="STI1" evidence="7">
    <location>
        <begin position="532"/>
        <end position="571"/>
    </location>
</feature>
<dbReference type="FunFam" id="1.25.40.10:FF:000020">
    <property type="entry name" value="Stress-induced phosphoprotein 1"/>
    <property type="match status" value="1"/>
</dbReference>
<dbReference type="SMART" id="SM00727">
    <property type="entry name" value="STI1"/>
    <property type="match status" value="2"/>
</dbReference>
<dbReference type="InterPro" id="IPR013105">
    <property type="entry name" value="TPR_2"/>
</dbReference>
<dbReference type="Pfam" id="PF13424">
    <property type="entry name" value="TPR_12"/>
    <property type="match status" value="1"/>
</dbReference>
<sequence length="583" mass="64380">MSSDELKAKGNAAFSAGNFEEAAKFFTEAIAVDPSNHVLYSNRSASYASLKRYTDALDDAKKCVSLKPDWAKGYSRLGAAYHGLGEYPEAIKAYEDGLQRNANSEQLKSALEEARAAAAAPRRPGSIFSSPELLMKLAMDPRGKALLGQPDFMAMLGDIQNDPSRINAYLKDPRMQLVLELALGAKFGPPGGAEEEEPAAGSSHTDADSHKPAPAASAAHSHSQPAKKPEPEPEPAASQVSEEERAAAAKKAEALKEKELGNEAYKKKEFETAIAHYNKAIELFDGDMTFLTNRAAVYFEQGEFEKCIADCDAAVDKGRELRADFKVIARALTRKGNALVKLNKLEEAIAVYNKSLMEHRNADTLALLHKTEKTLKERRETEYINMDLCEEEREKGNTAFKEQRYPEAVQAYQEALKRGPPAVNPEAYKLYSNLAACYTKLGAYPEGVKAADKCIELKPDFAKGYSRKGTLQYFMKEYDKAIETYNKGLELEPDNTELQEGLQRAVEAISRFASGQASAEEVKERQARSLSDPEIQNILKDPVMQQVLRDFQEDPRGAQKHLKSPEIMVKINKLVAAGIIQVK</sequence>
<feature type="compositionally biased region" description="Basic and acidic residues" evidence="6">
    <location>
        <begin position="242"/>
        <end position="254"/>
    </location>
</feature>
<feature type="repeat" description="TPR" evidence="5">
    <location>
        <begin position="428"/>
        <end position="461"/>
    </location>
</feature>
<dbReference type="SMART" id="SM00028">
    <property type="entry name" value="TPR"/>
    <property type="match status" value="9"/>
</dbReference>
<dbReference type="Gene3D" id="1.10.260.100">
    <property type="match status" value="2"/>
</dbReference>
<comment type="subcellular location">
    <subcellularLocation>
        <location evidence="1">Cytoplasm</location>
    </subcellularLocation>
</comment>
<dbReference type="InterPro" id="IPR041243">
    <property type="entry name" value="STI1/HOP_DP"/>
</dbReference>
<evidence type="ECO:0000256" key="1">
    <source>
        <dbReference type="ARBA" id="ARBA00004496"/>
    </source>
</evidence>
<protein>
    <recommendedName>
        <fullName evidence="7">STI1 domain-containing protein</fullName>
    </recommendedName>
</protein>
<dbReference type="GO" id="GO:0051879">
    <property type="term" value="F:Hsp90 protein binding"/>
    <property type="evidence" value="ECO:0007669"/>
    <property type="project" value="TreeGrafter"/>
</dbReference>
<dbReference type="SUPFAM" id="SSF48452">
    <property type="entry name" value="TPR-like"/>
    <property type="match status" value="3"/>
</dbReference>
<organism evidence="8 9">
    <name type="scientific">Chlamydomonas schloesseri</name>
    <dbReference type="NCBI Taxonomy" id="2026947"/>
    <lineage>
        <taxon>Eukaryota</taxon>
        <taxon>Viridiplantae</taxon>
        <taxon>Chlorophyta</taxon>
        <taxon>core chlorophytes</taxon>
        <taxon>Chlorophyceae</taxon>
        <taxon>CS clade</taxon>
        <taxon>Chlamydomonadales</taxon>
        <taxon>Chlamydomonadaceae</taxon>
        <taxon>Chlamydomonas</taxon>
    </lineage>
</organism>
<dbReference type="PANTHER" id="PTHR22904:SF533">
    <property type="entry name" value="HSP70-HSP90 ORGANIZING PROTEIN 3"/>
    <property type="match status" value="1"/>
</dbReference>
<dbReference type="Pfam" id="PF17830">
    <property type="entry name" value="STI1-HOP_DP"/>
    <property type="match status" value="2"/>
</dbReference>
<dbReference type="Pfam" id="PF07719">
    <property type="entry name" value="TPR_2"/>
    <property type="match status" value="1"/>
</dbReference>
<keyword evidence="3" id="KW-0677">Repeat</keyword>
<dbReference type="AlphaFoldDB" id="A0A836B5R1"/>